<feature type="transmembrane region" description="Helical" evidence="6">
    <location>
        <begin position="465"/>
        <end position="486"/>
    </location>
</feature>
<organism evidence="7 8">
    <name type="scientific">Collinsella aerofaciens</name>
    <dbReference type="NCBI Taxonomy" id="74426"/>
    <lineage>
        <taxon>Bacteria</taxon>
        <taxon>Bacillati</taxon>
        <taxon>Actinomycetota</taxon>
        <taxon>Coriobacteriia</taxon>
        <taxon>Coriobacteriales</taxon>
        <taxon>Coriobacteriaceae</taxon>
        <taxon>Collinsella</taxon>
    </lineage>
</organism>
<feature type="transmembrane region" description="Helical" evidence="6">
    <location>
        <begin position="220"/>
        <end position="237"/>
    </location>
</feature>
<dbReference type="Pfam" id="PF01943">
    <property type="entry name" value="Polysacc_synt"/>
    <property type="match status" value="1"/>
</dbReference>
<keyword evidence="3 6" id="KW-0812">Transmembrane</keyword>
<feature type="transmembrane region" description="Helical" evidence="6">
    <location>
        <begin position="376"/>
        <end position="396"/>
    </location>
</feature>
<keyword evidence="4 6" id="KW-1133">Transmembrane helix</keyword>
<keyword evidence="2" id="KW-1003">Cell membrane</keyword>
<dbReference type="InterPro" id="IPR002797">
    <property type="entry name" value="Polysacc_synth"/>
</dbReference>
<accession>A0A174FHB9</accession>
<evidence type="ECO:0000256" key="5">
    <source>
        <dbReference type="ARBA" id="ARBA00023136"/>
    </source>
</evidence>
<feature type="transmembrane region" description="Helical" evidence="6">
    <location>
        <begin position="85"/>
        <end position="107"/>
    </location>
</feature>
<feature type="transmembrane region" description="Helical" evidence="6">
    <location>
        <begin position="186"/>
        <end position="208"/>
    </location>
</feature>
<dbReference type="EMBL" id="CYYP01000017">
    <property type="protein sequence ID" value="CUO49111.1"/>
    <property type="molecule type" value="Genomic_DNA"/>
</dbReference>
<comment type="subcellular location">
    <subcellularLocation>
        <location evidence="1">Cell membrane</location>
        <topology evidence="1">Multi-pass membrane protein</topology>
    </subcellularLocation>
</comment>
<gene>
    <name evidence="7" type="ORF">ERS852381_01689</name>
</gene>
<dbReference type="PANTHER" id="PTHR30250">
    <property type="entry name" value="PST FAMILY PREDICTED COLANIC ACID TRANSPORTER"/>
    <property type="match status" value="1"/>
</dbReference>
<feature type="transmembrane region" description="Helical" evidence="6">
    <location>
        <begin position="46"/>
        <end position="64"/>
    </location>
</feature>
<dbReference type="GO" id="GO:0005886">
    <property type="term" value="C:plasma membrane"/>
    <property type="evidence" value="ECO:0007669"/>
    <property type="project" value="UniProtKB-SubCell"/>
</dbReference>
<evidence type="ECO:0000256" key="6">
    <source>
        <dbReference type="SAM" id="Phobius"/>
    </source>
</evidence>
<dbReference type="Proteomes" id="UP000095468">
    <property type="component" value="Unassembled WGS sequence"/>
</dbReference>
<evidence type="ECO:0000256" key="2">
    <source>
        <dbReference type="ARBA" id="ARBA00022475"/>
    </source>
</evidence>
<feature type="transmembrane region" description="Helical" evidence="6">
    <location>
        <begin position="127"/>
        <end position="150"/>
    </location>
</feature>
<feature type="transmembrane region" description="Helical" evidence="6">
    <location>
        <begin position="402"/>
        <end position="420"/>
    </location>
</feature>
<evidence type="ECO:0000313" key="8">
    <source>
        <dbReference type="Proteomes" id="UP000095468"/>
    </source>
</evidence>
<sequence length="501" mass="54461">MASQRKAGALLGYANILAKNLVNLVYTPMLLSYVGQADYGVFQSSNSFVFSLTLLSFGFSEAYVRFYTQTVAHGGERDIRHLNGMYLTLYVAVTAAAVALGMGFSANAGAVFSAGFTEAQVSLARELLAIMTLNVASTLFTVVFNSYITAHERFVYQQTRQLVTTLATPLCAWALLAAGMGPVGVALAQLAVNLVLLALNARYAIVVLGMRFELRGADWGVMRGIAAFSAWIFGNQVCEMVNQSVPNIMLGAISGATAVSLFAVAVNIRQVFYSLSTTMSNVFIPKVNRIVATSDDNAELTRLMTRVGRYQMVLFCWVYGGFAILGKFFVTRWAGPGFAEAYWLVLAMTLPVMVPLCQNVGIEIQRAKNMHHARSLVYLAMAVGNVAFSAAAAPALGPWAPAIAYVVSIVLGNGLWMNWYYQKRVGLDMLFFWKRNLPVLLAWAAVTVACLAGTAVLPVNGWPAFLEWGAVYSALFAVALWLAVLTKDERIAVVSRLPFLR</sequence>
<feature type="transmembrane region" description="Helical" evidence="6">
    <location>
        <begin position="7"/>
        <end position="26"/>
    </location>
</feature>
<dbReference type="InterPro" id="IPR050833">
    <property type="entry name" value="Poly_Biosynth_Transport"/>
</dbReference>
<protein>
    <submittedName>
        <fullName evidence="7">Polysaccharide biosynthesis protein</fullName>
    </submittedName>
</protein>
<reference evidence="7 8" key="1">
    <citation type="submission" date="2015-09" db="EMBL/GenBank/DDBJ databases">
        <authorList>
            <consortium name="Pathogen Informatics"/>
        </authorList>
    </citation>
    <scope>NUCLEOTIDE SEQUENCE [LARGE SCALE GENOMIC DNA]</scope>
    <source>
        <strain evidence="7 8">2789STDY5608823</strain>
    </source>
</reference>
<evidence type="ECO:0000256" key="4">
    <source>
        <dbReference type="ARBA" id="ARBA00022989"/>
    </source>
</evidence>
<proteinExistence type="predicted"/>
<evidence type="ECO:0000313" key="7">
    <source>
        <dbReference type="EMBL" id="CUO49111.1"/>
    </source>
</evidence>
<dbReference type="PANTHER" id="PTHR30250:SF26">
    <property type="entry name" value="PSMA PROTEIN"/>
    <property type="match status" value="1"/>
</dbReference>
<evidence type="ECO:0000256" key="3">
    <source>
        <dbReference type="ARBA" id="ARBA00022692"/>
    </source>
</evidence>
<feature type="transmembrane region" description="Helical" evidence="6">
    <location>
        <begin position="440"/>
        <end position="459"/>
    </location>
</feature>
<feature type="transmembrane region" description="Helical" evidence="6">
    <location>
        <begin position="249"/>
        <end position="268"/>
    </location>
</feature>
<feature type="transmembrane region" description="Helical" evidence="6">
    <location>
        <begin position="162"/>
        <end position="180"/>
    </location>
</feature>
<feature type="transmembrane region" description="Helical" evidence="6">
    <location>
        <begin position="342"/>
        <end position="364"/>
    </location>
</feature>
<dbReference type="RefSeq" id="WP_055287327.1">
    <property type="nucleotide sequence ID" value="NZ_CYYP01000017.1"/>
</dbReference>
<keyword evidence="5 6" id="KW-0472">Membrane</keyword>
<feature type="transmembrane region" description="Helical" evidence="6">
    <location>
        <begin position="312"/>
        <end position="330"/>
    </location>
</feature>
<name>A0A174FHB9_9ACTN</name>
<dbReference type="AlphaFoldDB" id="A0A174FHB9"/>
<evidence type="ECO:0000256" key="1">
    <source>
        <dbReference type="ARBA" id="ARBA00004651"/>
    </source>
</evidence>